<evidence type="ECO:0000313" key="3">
    <source>
        <dbReference type="Proteomes" id="UP000004184"/>
    </source>
</evidence>
<feature type="compositionally biased region" description="Basic residues" evidence="1">
    <location>
        <begin position="83"/>
        <end position="102"/>
    </location>
</feature>
<dbReference type="HOGENOM" id="CLU_933587_0_0_11"/>
<dbReference type="eggNOG" id="ENOG503285Q">
    <property type="taxonomic scope" value="Bacteria"/>
</dbReference>
<reference evidence="3" key="1">
    <citation type="submission" date="2009-02" db="EMBL/GenBank/DDBJ databases">
        <title>Annotation of Streptomyces viridochromogenes strain DSM 40736.</title>
        <authorList>
            <consortium name="The Broad Institute Genome Sequencing Platform"/>
            <consortium name="Broad Institute Microbial Sequencing Center"/>
            <person name="Fischbach M."/>
            <person name="Godfrey P."/>
            <person name="Ward D."/>
            <person name="Young S."/>
            <person name="Zeng Q."/>
            <person name="Koehrsen M."/>
            <person name="Alvarado L."/>
            <person name="Berlin A.M."/>
            <person name="Bochicchio J."/>
            <person name="Borenstein D."/>
            <person name="Chapman S.B."/>
            <person name="Chen Z."/>
            <person name="Engels R."/>
            <person name="Freedman E."/>
            <person name="Gellesch M."/>
            <person name="Goldberg J."/>
            <person name="Griggs A."/>
            <person name="Gujja S."/>
            <person name="Heilman E.R."/>
            <person name="Heiman D.I."/>
            <person name="Hepburn T.A."/>
            <person name="Howarth C."/>
            <person name="Jen D."/>
            <person name="Larson L."/>
            <person name="Lewis B."/>
            <person name="Mehta T."/>
            <person name="Park D."/>
            <person name="Pearson M."/>
            <person name="Richards J."/>
            <person name="Roberts A."/>
            <person name="Saif S."/>
            <person name="Shea T.D."/>
            <person name="Shenoy N."/>
            <person name="Sisk P."/>
            <person name="Stolte C."/>
            <person name="Sykes S.N."/>
            <person name="Thomson T."/>
            <person name="Walk T."/>
            <person name="White J."/>
            <person name="Yandava C."/>
            <person name="Straight P."/>
            <person name="Clardy J."/>
            <person name="Hung D."/>
            <person name="Kolter R."/>
            <person name="Mekalanos J."/>
            <person name="Walker S."/>
            <person name="Walsh C.T."/>
            <person name="Wieland-Brown L.C."/>
            <person name="Haas B."/>
            <person name="Nusbaum C."/>
            <person name="Birren B."/>
        </authorList>
    </citation>
    <scope>NUCLEOTIDE SEQUENCE [LARGE SCALE GENOMIC DNA]</scope>
    <source>
        <strain evidence="3">DSM 40736 / JCM 4977 / BCRC 1201 / Tue 494</strain>
    </source>
</reference>
<accession>D9X400</accession>
<keyword evidence="3" id="KW-1185">Reference proteome</keyword>
<feature type="region of interest" description="Disordered" evidence="1">
    <location>
        <begin position="1"/>
        <end position="174"/>
    </location>
</feature>
<organism evidence="2 3">
    <name type="scientific">Streptomyces viridochromogenes (strain DSM 40736 / JCM 4977 / BCRC 1201 / Tue 494)</name>
    <dbReference type="NCBI Taxonomy" id="591159"/>
    <lineage>
        <taxon>Bacteria</taxon>
        <taxon>Bacillati</taxon>
        <taxon>Actinomycetota</taxon>
        <taxon>Actinomycetes</taxon>
        <taxon>Kitasatosporales</taxon>
        <taxon>Streptomycetaceae</taxon>
        <taxon>Streptomyces</taxon>
    </lineage>
</organism>
<feature type="region of interest" description="Disordered" evidence="1">
    <location>
        <begin position="277"/>
        <end position="298"/>
    </location>
</feature>
<proteinExistence type="predicted"/>
<dbReference type="Proteomes" id="UP000004184">
    <property type="component" value="Unassembled WGS sequence"/>
</dbReference>
<protein>
    <submittedName>
        <fullName evidence="2">Predicted protein</fullName>
    </submittedName>
</protein>
<dbReference type="AlphaFoldDB" id="D9X400"/>
<gene>
    <name evidence="2" type="ORF">SSQG_04328</name>
</gene>
<name>D9X400_STRVT</name>
<sequence>MAAGHAGRSDGVAGHPPQGLKGAGCVRHAPRRPAGPLVGPRLPSGPPGERPRLRRLGSVPLAAYRPVRRNRHGTVRGIPPAHRAGRRRGRRRMDRRPHRHVTAARSVARLRGGRHMSTPTNGAPPNGAPSGGPKRHTHKERTYNVNFGANTGGNPGGNAGFNGDSGGGGASDRHQGDRLIHMIERIEIRSDKDIIAMAKAINHLGRELYLILGMRAEELNGVLSQYKGKWYTFGAQSRIKARLVSAHLKVSAEAAKALGVGALKMAHAFDRHFVKPEQEAKQKRNGKQARPTFTIGED</sequence>
<evidence type="ECO:0000256" key="1">
    <source>
        <dbReference type="SAM" id="MobiDB-lite"/>
    </source>
</evidence>
<dbReference type="EMBL" id="GG657757">
    <property type="protein sequence ID" value="EFL33810.1"/>
    <property type="molecule type" value="Genomic_DNA"/>
</dbReference>
<feature type="compositionally biased region" description="Gly residues" evidence="1">
    <location>
        <begin position="150"/>
        <end position="170"/>
    </location>
</feature>
<dbReference type="STRING" id="591159.SSQG_04328"/>
<evidence type="ECO:0000313" key="2">
    <source>
        <dbReference type="EMBL" id="EFL33810.1"/>
    </source>
</evidence>